<evidence type="ECO:0000259" key="1">
    <source>
        <dbReference type="Pfam" id="PF13472"/>
    </source>
</evidence>
<dbReference type="SUPFAM" id="SSF52266">
    <property type="entry name" value="SGNH hydrolase"/>
    <property type="match status" value="1"/>
</dbReference>
<dbReference type="InterPro" id="IPR013830">
    <property type="entry name" value="SGNH_hydro"/>
</dbReference>
<name>A0ABX6P4K8_9BURK</name>
<dbReference type="PANTHER" id="PTHR30383">
    <property type="entry name" value="THIOESTERASE 1/PROTEASE 1/LYSOPHOSPHOLIPASE L1"/>
    <property type="match status" value="1"/>
</dbReference>
<sequence>MTRRPNLIRPLVLLALLGAAATAGCSAWKMREAGRLARDSEPFQAQPASAVASLLVVGDSTAVGTGASDPTRSVAGLLAADLPKLRVVNRATDGARYEDIVRQLQADTSRFDAVLVPGGGNDVIRNTGTSELTAQVRQAADLAKQIAPFVVMMPPGNVGNAPFFWRPLAWWMDRRSQMLHTAVRQAAQATGATYVNLYKPRAEDPFAQRPRELHARDGLHPSDAGYALWVKELEAGSGLKGKLGKARGA</sequence>
<evidence type="ECO:0000313" key="2">
    <source>
        <dbReference type="EMBL" id="QJW84970.1"/>
    </source>
</evidence>
<keyword evidence="3" id="KW-1185">Reference proteome</keyword>
<reference evidence="2 3" key="1">
    <citation type="submission" date="2020-05" db="EMBL/GenBank/DDBJ databases">
        <title>Ramlibacter rhizophilus sp. nov., isolated from rhizosphere soil of national flower Mugunghwa from South Korea.</title>
        <authorList>
            <person name="Zheng-Fei Y."/>
            <person name="Huan T."/>
        </authorList>
    </citation>
    <scope>NUCLEOTIDE SEQUENCE [LARGE SCALE GENOMIC DNA]</scope>
    <source>
        <strain evidence="2 3">H242</strain>
    </source>
</reference>
<accession>A0ABX6P4K8</accession>
<dbReference type="EMBL" id="CP053418">
    <property type="protein sequence ID" value="QJW84970.1"/>
    <property type="molecule type" value="Genomic_DNA"/>
</dbReference>
<dbReference type="Proteomes" id="UP000500826">
    <property type="component" value="Chromosome"/>
</dbReference>
<protein>
    <submittedName>
        <fullName evidence="2">GDSL family lipase</fullName>
    </submittedName>
</protein>
<proteinExistence type="predicted"/>
<dbReference type="PROSITE" id="PS51257">
    <property type="entry name" value="PROKAR_LIPOPROTEIN"/>
    <property type="match status" value="1"/>
</dbReference>
<evidence type="ECO:0000313" key="3">
    <source>
        <dbReference type="Proteomes" id="UP000500826"/>
    </source>
</evidence>
<dbReference type="PANTHER" id="PTHR30383:SF5">
    <property type="entry name" value="SGNH HYDROLASE-TYPE ESTERASE DOMAIN-CONTAINING PROTEIN"/>
    <property type="match status" value="1"/>
</dbReference>
<dbReference type="Pfam" id="PF13472">
    <property type="entry name" value="Lipase_GDSL_2"/>
    <property type="match status" value="1"/>
</dbReference>
<dbReference type="Gene3D" id="3.40.50.1110">
    <property type="entry name" value="SGNH hydrolase"/>
    <property type="match status" value="1"/>
</dbReference>
<feature type="domain" description="SGNH hydrolase-type esterase" evidence="1">
    <location>
        <begin position="56"/>
        <end position="228"/>
    </location>
</feature>
<dbReference type="InterPro" id="IPR051532">
    <property type="entry name" value="Ester_Hydrolysis_Enzymes"/>
</dbReference>
<gene>
    <name evidence="2" type="ORF">HK414_19645</name>
</gene>
<dbReference type="InterPro" id="IPR036514">
    <property type="entry name" value="SGNH_hydro_sf"/>
</dbReference>
<organism evidence="2 3">
    <name type="scientific">Ramlibacter terrae</name>
    <dbReference type="NCBI Taxonomy" id="2732511"/>
    <lineage>
        <taxon>Bacteria</taxon>
        <taxon>Pseudomonadati</taxon>
        <taxon>Pseudomonadota</taxon>
        <taxon>Betaproteobacteria</taxon>
        <taxon>Burkholderiales</taxon>
        <taxon>Comamonadaceae</taxon>
        <taxon>Ramlibacter</taxon>
    </lineage>
</organism>